<dbReference type="AlphaFoldDB" id="A0A0A9B2F8"/>
<evidence type="ECO:0000313" key="1">
    <source>
        <dbReference type="EMBL" id="JAD53502.1"/>
    </source>
</evidence>
<accession>A0A0A9B2F8</accession>
<name>A0A0A9B2F8_ARUDO</name>
<reference evidence="1" key="2">
    <citation type="journal article" date="2015" name="Data Brief">
        <title>Shoot transcriptome of the giant reed, Arundo donax.</title>
        <authorList>
            <person name="Barrero R.A."/>
            <person name="Guerrero F.D."/>
            <person name="Moolhuijzen P."/>
            <person name="Goolsby J.A."/>
            <person name="Tidwell J."/>
            <person name="Bellgard S.E."/>
            <person name="Bellgard M.I."/>
        </authorList>
    </citation>
    <scope>NUCLEOTIDE SEQUENCE</scope>
    <source>
        <tissue evidence="1">Shoot tissue taken approximately 20 cm above the soil surface</tissue>
    </source>
</reference>
<reference evidence="1" key="1">
    <citation type="submission" date="2014-09" db="EMBL/GenBank/DDBJ databases">
        <authorList>
            <person name="Magalhaes I.L.F."/>
            <person name="Oliveira U."/>
            <person name="Santos F.R."/>
            <person name="Vidigal T.H.D.A."/>
            <person name="Brescovit A.D."/>
            <person name="Santos A.J."/>
        </authorList>
    </citation>
    <scope>NUCLEOTIDE SEQUENCE</scope>
    <source>
        <tissue evidence="1">Shoot tissue taken approximately 20 cm above the soil surface</tissue>
    </source>
</reference>
<protein>
    <submittedName>
        <fullName evidence="1">Uncharacterized protein</fullName>
    </submittedName>
</protein>
<sequence>MLIKGMLDSNLTKGKNNIDSEYSECCTPIYSECCQNMHVFVECSIVLKC</sequence>
<organism evidence="1">
    <name type="scientific">Arundo donax</name>
    <name type="common">Giant reed</name>
    <name type="synonym">Donax arundinaceus</name>
    <dbReference type="NCBI Taxonomy" id="35708"/>
    <lineage>
        <taxon>Eukaryota</taxon>
        <taxon>Viridiplantae</taxon>
        <taxon>Streptophyta</taxon>
        <taxon>Embryophyta</taxon>
        <taxon>Tracheophyta</taxon>
        <taxon>Spermatophyta</taxon>
        <taxon>Magnoliopsida</taxon>
        <taxon>Liliopsida</taxon>
        <taxon>Poales</taxon>
        <taxon>Poaceae</taxon>
        <taxon>PACMAD clade</taxon>
        <taxon>Arundinoideae</taxon>
        <taxon>Arundineae</taxon>
        <taxon>Arundo</taxon>
    </lineage>
</organism>
<proteinExistence type="predicted"/>
<dbReference type="EMBL" id="GBRH01244393">
    <property type="protein sequence ID" value="JAD53502.1"/>
    <property type="molecule type" value="Transcribed_RNA"/>
</dbReference>